<organism evidence="2 3">
    <name type="scientific">Araneus ventricosus</name>
    <name type="common">Orbweaver spider</name>
    <name type="synonym">Epeira ventricosa</name>
    <dbReference type="NCBI Taxonomy" id="182803"/>
    <lineage>
        <taxon>Eukaryota</taxon>
        <taxon>Metazoa</taxon>
        <taxon>Ecdysozoa</taxon>
        <taxon>Arthropoda</taxon>
        <taxon>Chelicerata</taxon>
        <taxon>Arachnida</taxon>
        <taxon>Araneae</taxon>
        <taxon>Araneomorphae</taxon>
        <taxon>Entelegynae</taxon>
        <taxon>Araneoidea</taxon>
        <taxon>Araneidae</taxon>
        <taxon>Araneus</taxon>
    </lineage>
</organism>
<name>A0A4Y2BEU2_ARAVE</name>
<feature type="signal peptide" evidence="1">
    <location>
        <begin position="1"/>
        <end position="18"/>
    </location>
</feature>
<comment type="caution">
    <text evidence="2">The sequence shown here is derived from an EMBL/GenBank/DDBJ whole genome shotgun (WGS) entry which is preliminary data.</text>
</comment>
<dbReference type="Proteomes" id="UP000499080">
    <property type="component" value="Unassembled WGS sequence"/>
</dbReference>
<gene>
    <name evidence="2" type="ORF">AVEN_215497_1</name>
</gene>
<accession>A0A4Y2BEU2</accession>
<evidence type="ECO:0000256" key="1">
    <source>
        <dbReference type="SAM" id="SignalP"/>
    </source>
</evidence>
<dbReference type="EMBL" id="BGPR01000074">
    <property type="protein sequence ID" value="GBL90750.1"/>
    <property type="molecule type" value="Genomic_DNA"/>
</dbReference>
<evidence type="ECO:0000313" key="2">
    <source>
        <dbReference type="EMBL" id="GBL90750.1"/>
    </source>
</evidence>
<dbReference type="OrthoDB" id="10069847at2759"/>
<dbReference type="AlphaFoldDB" id="A0A4Y2BEU2"/>
<keyword evidence="1" id="KW-0732">Signal</keyword>
<keyword evidence="3" id="KW-1185">Reference proteome</keyword>
<protein>
    <submittedName>
        <fullName evidence="2">Uncharacterized protein</fullName>
    </submittedName>
</protein>
<reference evidence="2 3" key="1">
    <citation type="journal article" date="2019" name="Sci. Rep.">
        <title>Orb-weaving spider Araneus ventricosus genome elucidates the spidroin gene catalogue.</title>
        <authorList>
            <person name="Kono N."/>
            <person name="Nakamura H."/>
            <person name="Ohtoshi R."/>
            <person name="Moran D.A.P."/>
            <person name="Shinohara A."/>
            <person name="Yoshida Y."/>
            <person name="Fujiwara M."/>
            <person name="Mori M."/>
            <person name="Tomita M."/>
            <person name="Arakawa K."/>
        </authorList>
    </citation>
    <scope>NUCLEOTIDE SEQUENCE [LARGE SCALE GENOMIC DNA]</scope>
</reference>
<evidence type="ECO:0000313" key="3">
    <source>
        <dbReference type="Proteomes" id="UP000499080"/>
    </source>
</evidence>
<sequence>MMLLLISLSRMMTHVTVSYDAQFHIISVCPHGLTLLYGISIVGDILTGLVIDYEILLKYCPECTTAKKYLGEHSADFSVWYKTHRQEYREYYVGFSNAMEVKATEILWKRSLENCGMRYTSVM</sequence>
<proteinExistence type="predicted"/>
<feature type="chain" id="PRO_5021408346" evidence="1">
    <location>
        <begin position="19"/>
        <end position="123"/>
    </location>
</feature>